<dbReference type="RefSeq" id="WP_110377005.1">
    <property type="nucleotide sequence ID" value="NZ_JAHBRY010000001.1"/>
</dbReference>
<comment type="caution">
    <text evidence="1">The sequence shown here is derived from an EMBL/GenBank/DDBJ whole genome shotgun (WGS) entry which is preliminary data.</text>
</comment>
<dbReference type="AlphaFoldDB" id="A0A2V3TYK4"/>
<gene>
    <name evidence="1" type="ORF">C7450_11165</name>
</gene>
<dbReference type="PANTHER" id="PTHR35893">
    <property type="entry name" value="INNER MEMBRANE PROTEIN-RELATED"/>
    <property type="match status" value="1"/>
</dbReference>
<organism evidence="1 2">
    <name type="scientific">Chelatococcus asaccharovorans</name>
    <dbReference type="NCBI Taxonomy" id="28210"/>
    <lineage>
        <taxon>Bacteria</taxon>
        <taxon>Pseudomonadati</taxon>
        <taxon>Pseudomonadota</taxon>
        <taxon>Alphaproteobacteria</taxon>
        <taxon>Hyphomicrobiales</taxon>
        <taxon>Chelatococcaceae</taxon>
        <taxon>Chelatococcus</taxon>
    </lineage>
</organism>
<reference evidence="1 2" key="1">
    <citation type="submission" date="2018-05" db="EMBL/GenBank/DDBJ databases">
        <title>Genomic Encyclopedia of Type Strains, Phase IV (KMG-IV): sequencing the most valuable type-strain genomes for metagenomic binning, comparative biology and taxonomic classification.</title>
        <authorList>
            <person name="Goeker M."/>
        </authorList>
    </citation>
    <scope>NUCLEOTIDE SEQUENCE [LARGE SCALE GENOMIC DNA]</scope>
    <source>
        <strain evidence="1 2">DSM 6462</strain>
    </source>
</reference>
<name>A0A2V3TYK4_9HYPH</name>
<dbReference type="PANTHER" id="PTHR35893:SF3">
    <property type="entry name" value="INNER MEMBRANE PROTEIN"/>
    <property type="match status" value="1"/>
</dbReference>
<proteinExistence type="predicted"/>
<accession>A0A2V3TYK4</accession>
<protein>
    <submittedName>
        <fullName evidence="1">ElaB/YqjD/DUF883 family membrane-anchored ribosome-binding protein</fullName>
    </submittedName>
</protein>
<dbReference type="GO" id="GO:0043022">
    <property type="term" value="F:ribosome binding"/>
    <property type="evidence" value="ECO:0007669"/>
    <property type="project" value="InterPro"/>
</dbReference>
<evidence type="ECO:0000313" key="2">
    <source>
        <dbReference type="Proteomes" id="UP000248021"/>
    </source>
</evidence>
<evidence type="ECO:0000313" key="1">
    <source>
        <dbReference type="EMBL" id="PXW54534.1"/>
    </source>
</evidence>
<sequence>MATKPTEEDYGAEIAKLREDITRLSDSIGQLVQREADNAAAQLRTSVGRAAEAVAGRVNSVADDVARTGRQLASDAQHGVRNAASELESNIERNPLTAVLIAGGIGLVLGLLSRKG</sequence>
<dbReference type="EMBL" id="QJJK01000011">
    <property type="protein sequence ID" value="PXW54534.1"/>
    <property type="molecule type" value="Genomic_DNA"/>
</dbReference>
<keyword evidence="2" id="KW-1185">Reference proteome</keyword>
<dbReference type="Proteomes" id="UP000248021">
    <property type="component" value="Unassembled WGS sequence"/>
</dbReference>
<dbReference type="InterPro" id="IPR010279">
    <property type="entry name" value="YqjD/ElaB"/>
</dbReference>